<accession>A0AAD5DQJ9</accession>
<feature type="region of interest" description="Disordered" evidence="1">
    <location>
        <begin position="272"/>
        <end position="401"/>
    </location>
</feature>
<feature type="region of interest" description="Disordered" evidence="1">
    <location>
        <begin position="457"/>
        <end position="476"/>
    </location>
</feature>
<feature type="compositionally biased region" description="Low complexity" evidence="1">
    <location>
        <begin position="349"/>
        <end position="369"/>
    </location>
</feature>
<feature type="compositionally biased region" description="Polar residues" evidence="1">
    <location>
        <begin position="379"/>
        <end position="396"/>
    </location>
</feature>
<dbReference type="EMBL" id="JADXDR010000058">
    <property type="protein sequence ID" value="KAI7841902.1"/>
    <property type="molecule type" value="Genomic_DNA"/>
</dbReference>
<name>A0AAD5DQJ9_9CHLO</name>
<feature type="region of interest" description="Disordered" evidence="1">
    <location>
        <begin position="204"/>
        <end position="235"/>
    </location>
</feature>
<evidence type="ECO:0000256" key="2">
    <source>
        <dbReference type="SAM" id="SignalP"/>
    </source>
</evidence>
<dbReference type="AlphaFoldDB" id="A0AAD5DQJ9"/>
<evidence type="ECO:0000313" key="3">
    <source>
        <dbReference type="EMBL" id="KAI7841902.1"/>
    </source>
</evidence>
<evidence type="ECO:0000256" key="1">
    <source>
        <dbReference type="SAM" id="MobiDB-lite"/>
    </source>
</evidence>
<keyword evidence="2" id="KW-0732">Signal</keyword>
<dbReference type="Proteomes" id="UP001205105">
    <property type="component" value="Unassembled WGS sequence"/>
</dbReference>
<proteinExistence type="predicted"/>
<comment type="caution">
    <text evidence="3">The sequence shown here is derived from an EMBL/GenBank/DDBJ whole genome shotgun (WGS) entry which is preliminary data.</text>
</comment>
<reference evidence="3" key="1">
    <citation type="submission" date="2020-11" db="EMBL/GenBank/DDBJ databases">
        <title>Chlorella ohadii genome sequencing and assembly.</title>
        <authorList>
            <person name="Murik O."/>
            <person name="Treves H."/>
            <person name="Kedem I."/>
            <person name="Shotland Y."/>
            <person name="Kaplan A."/>
        </authorList>
    </citation>
    <scope>NUCLEOTIDE SEQUENCE</scope>
    <source>
        <strain evidence="3">1</strain>
    </source>
</reference>
<feature type="compositionally biased region" description="Basic residues" evidence="1">
    <location>
        <begin position="457"/>
        <end position="467"/>
    </location>
</feature>
<feature type="signal peptide" evidence="2">
    <location>
        <begin position="1"/>
        <end position="26"/>
    </location>
</feature>
<keyword evidence="4" id="KW-1185">Reference proteome</keyword>
<protein>
    <submittedName>
        <fullName evidence="3">Uncharacterized protein</fullName>
    </submittedName>
</protein>
<gene>
    <name evidence="3" type="ORF">COHA_004431</name>
</gene>
<sequence>MPWLGRGGQHPLAGPLALAALATASASQPTSMPALSGRPAPHARSAAIPLLHFAPSQLPVPVYSAAQLPQRSQLDHIMMGTQPLPEEEEEQQGVADNVGTLETAGMAARVLMDQFRSSGNQSEEQQQHALGGLTSKLEDMSGKQSALEATLDKMKGDLAAQGTALDGIGATCAQLLQAVHSIGGASDGIAARLQQLLAKPPPAVTGDMATQTSPQLAGPAHPGGTALPPPAQPPAGILQTFSQRRHSSAAPVLPAMPSAAAVLPPRGLSAGATAAAAKPTTTPTTMPTTSPKSAAATAAAAAPARGAAQGRKQQQQQQVAAAPPEAPTGAGKSASKPSSVAKRQQTKRALQPAAKPKPAAQPAAVAKPQGSFSRKRTLESSSQQMTQQTARPSKQQRPAAEALFDSLFDEEQENGAAAVAPQAQLPAKPALVAAAAGRSSKGKADLAAKVQARLEKHRARYARRRTASQRQLEDEE</sequence>
<feature type="chain" id="PRO_5042043884" evidence="2">
    <location>
        <begin position="27"/>
        <end position="476"/>
    </location>
</feature>
<evidence type="ECO:0000313" key="4">
    <source>
        <dbReference type="Proteomes" id="UP001205105"/>
    </source>
</evidence>
<feature type="compositionally biased region" description="Low complexity" evidence="1">
    <location>
        <begin position="272"/>
        <end position="323"/>
    </location>
</feature>
<organism evidence="3 4">
    <name type="scientific">Chlorella ohadii</name>
    <dbReference type="NCBI Taxonomy" id="2649997"/>
    <lineage>
        <taxon>Eukaryota</taxon>
        <taxon>Viridiplantae</taxon>
        <taxon>Chlorophyta</taxon>
        <taxon>core chlorophytes</taxon>
        <taxon>Trebouxiophyceae</taxon>
        <taxon>Chlorellales</taxon>
        <taxon>Chlorellaceae</taxon>
        <taxon>Chlorella clade</taxon>
        <taxon>Chlorella</taxon>
    </lineage>
</organism>